<feature type="non-terminal residue" evidence="1">
    <location>
        <position position="1"/>
    </location>
</feature>
<protein>
    <submittedName>
        <fullName evidence="1">39011_t:CDS:1</fullName>
    </submittedName>
</protein>
<proteinExistence type="predicted"/>
<keyword evidence="2" id="KW-1185">Reference proteome</keyword>
<organism evidence="1 2">
    <name type="scientific">Gigaspora margarita</name>
    <dbReference type="NCBI Taxonomy" id="4874"/>
    <lineage>
        <taxon>Eukaryota</taxon>
        <taxon>Fungi</taxon>
        <taxon>Fungi incertae sedis</taxon>
        <taxon>Mucoromycota</taxon>
        <taxon>Glomeromycotina</taxon>
        <taxon>Glomeromycetes</taxon>
        <taxon>Diversisporales</taxon>
        <taxon>Gigasporaceae</taxon>
        <taxon>Gigaspora</taxon>
    </lineage>
</organism>
<evidence type="ECO:0000313" key="1">
    <source>
        <dbReference type="EMBL" id="CAG8852598.1"/>
    </source>
</evidence>
<evidence type="ECO:0000313" key="2">
    <source>
        <dbReference type="Proteomes" id="UP000789901"/>
    </source>
</evidence>
<comment type="caution">
    <text evidence="1">The sequence shown here is derived from an EMBL/GenBank/DDBJ whole genome shotgun (WGS) entry which is preliminary data.</text>
</comment>
<dbReference type="EMBL" id="CAJVQB010114009">
    <property type="protein sequence ID" value="CAG8852598.1"/>
    <property type="molecule type" value="Genomic_DNA"/>
</dbReference>
<gene>
    <name evidence="1" type="ORF">GMARGA_LOCUS41419</name>
</gene>
<accession>A0ABN7XDX4</accession>
<sequence>LHVEQMNKAVRYYDKIVEIGDLNNLMLNTADNELIEFEYDFHQIHFNKLLDKIDHSNY</sequence>
<reference evidence="1 2" key="1">
    <citation type="submission" date="2021-06" db="EMBL/GenBank/DDBJ databases">
        <authorList>
            <person name="Kallberg Y."/>
            <person name="Tangrot J."/>
            <person name="Rosling A."/>
        </authorList>
    </citation>
    <scope>NUCLEOTIDE SEQUENCE [LARGE SCALE GENOMIC DNA]</scope>
    <source>
        <strain evidence="1 2">120-4 pot B 10/14</strain>
    </source>
</reference>
<name>A0ABN7XDX4_GIGMA</name>
<dbReference type="Proteomes" id="UP000789901">
    <property type="component" value="Unassembled WGS sequence"/>
</dbReference>